<dbReference type="Proteomes" id="UP000612055">
    <property type="component" value="Unassembled WGS sequence"/>
</dbReference>
<evidence type="ECO:0000256" key="1">
    <source>
        <dbReference type="SAM" id="MobiDB-lite"/>
    </source>
</evidence>
<dbReference type="PANTHER" id="PTHR44329:SF214">
    <property type="entry name" value="PROTEIN KINASE DOMAIN-CONTAINING PROTEIN"/>
    <property type="match status" value="1"/>
</dbReference>
<dbReference type="PROSITE" id="PS00108">
    <property type="entry name" value="PROTEIN_KINASE_ST"/>
    <property type="match status" value="1"/>
</dbReference>
<dbReference type="Gene3D" id="1.10.510.10">
    <property type="entry name" value="Transferase(Phosphotransferase) domain 1"/>
    <property type="match status" value="1"/>
</dbReference>
<evidence type="ECO:0000313" key="3">
    <source>
        <dbReference type="EMBL" id="KAG2482230.1"/>
    </source>
</evidence>
<evidence type="ECO:0000259" key="2">
    <source>
        <dbReference type="PROSITE" id="PS50011"/>
    </source>
</evidence>
<gene>
    <name evidence="3" type="ORF">HYH03_018830</name>
</gene>
<feature type="region of interest" description="Disordered" evidence="1">
    <location>
        <begin position="593"/>
        <end position="620"/>
    </location>
</feature>
<dbReference type="InterPro" id="IPR051681">
    <property type="entry name" value="Ser/Thr_Kinases-Pseudokinases"/>
</dbReference>
<dbReference type="Pfam" id="PF00069">
    <property type="entry name" value="Pkinase"/>
    <property type="match status" value="1"/>
</dbReference>
<feature type="compositionally biased region" description="Acidic residues" evidence="1">
    <location>
        <begin position="601"/>
        <end position="610"/>
    </location>
</feature>
<dbReference type="InterPro" id="IPR000719">
    <property type="entry name" value="Prot_kinase_dom"/>
</dbReference>
<feature type="region of interest" description="Disordered" evidence="1">
    <location>
        <begin position="142"/>
        <end position="166"/>
    </location>
</feature>
<protein>
    <recommendedName>
        <fullName evidence="2">Protein kinase domain-containing protein</fullName>
    </recommendedName>
</protein>
<dbReference type="GO" id="GO:0004674">
    <property type="term" value="F:protein serine/threonine kinase activity"/>
    <property type="evidence" value="ECO:0007669"/>
    <property type="project" value="TreeGrafter"/>
</dbReference>
<name>A0A836BMR4_9CHLO</name>
<reference evidence="3" key="1">
    <citation type="journal article" date="2020" name="bioRxiv">
        <title>Comparative genomics of Chlamydomonas.</title>
        <authorList>
            <person name="Craig R.J."/>
            <person name="Hasan A.R."/>
            <person name="Ness R.W."/>
            <person name="Keightley P.D."/>
        </authorList>
    </citation>
    <scope>NUCLEOTIDE SEQUENCE</scope>
    <source>
        <strain evidence="3">CCAP 11/70</strain>
    </source>
</reference>
<dbReference type="OrthoDB" id="122279at2759"/>
<keyword evidence="4" id="KW-1185">Reference proteome</keyword>
<feature type="compositionally biased region" description="Low complexity" evidence="1">
    <location>
        <begin position="362"/>
        <end position="373"/>
    </location>
</feature>
<dbReference type="GO" id="GO:0005524">
    <property type="term" value="F:ATP binding"/>
    <property type="evidence" value="ECO:0007669"/>
    <property type="project" value="InterPro"/>
</dbReference>
<feature type="region of interest" description="Disordered" evidence="1">
    <location>
        <begin position="558"/>
        <end position="580"/>
    </location>
</feature>
<dbReference type="AlphaFoldDB" id="A0A836BMR4"/>
<comment type="caution">
    <text evidence="3">The sequence shown here is derived from an EMBL/GenBank/DDBJ whole genome shotgun (WGS) entry which is preliminary data.</text>
</comment>
<feature type="compositionally biased region" description="Pro residues" evidence="1">
    <location>
        <begin position="483"/>
        <end position="498"/>
    </location>
</feature>
<proteinExistence type="predicted"/>
<feature type="region of interest" description="Disordered" evidence="1">
    <location>
        <begin position="945"/>
        <end position="974"/>
    </location>
</feature>
<feature type="compositionally biased region" description="Low complexity" evidence="1">
    <location>
        <begin position="218"/>
        <end position="229"/>
    </location>
</feature>
<dbReference type="InterPro" id="IPR008271">
    <property type="entry name" value="Ser/Thr_kinase_AS"/>
</dbReference>
<feature type="region of interest" description="Disordered" evidence="1">
    <location>
        <begin position="76"/>
        <end position="112"/>
    </location>
</feature>
<dbReference type="EMBL" id="JAEHOE010000241">
    <property type="protein sequence ID" value="KAG2482230.1"/>
    <property type="molecule type" value="Genomic_DNA"/>
</dbReference>
<dbReference type="SMART" id="SM00220">
    <property type="entry name" value="S_TKc"/>
    <property type="match status" value="1"/>
</dbReference>
<feature type="compositionally biased region" description="Low complexity" evidence="1">
    <location>
        <begin position="244"/>
        <end position="256"/>
    </location>
</feature>
<sequence length="1087" mass="111753">MGPAALRSLAATAGAVIGAGMRDPEGYVRWLAGCLCRTARAPTLQSLVAELTGAAEEAVRRRFRLEPSARLALVPPPLVPPPLGQRPVSGTVDGEEASYAGPSTSSRPNAGPQGQRLGFLFALGAAPAPAELDALLVAASAASGHGGPQGADTSKSQQASGLAGHTGHVHAPYAPCPPTFLRSTCPELSAAADDAESLAASGPGPGPTAAALSARHTLRPTGAPGTAGIATGGERRQQRGGMGSSAPGAAASASSPVSGLGRITLVGGGPLPQTAAAPVPRLCVQPFPLAHTLLLEAIASAAAQAPEPFEEPEPTGDGGAAASPCVSPLPVAVVEDCARRVQDVGLPSRDVLCLMAARTQGETGSGSTTAAGEPHSRRRGSTSTPTAAGGGGAEVAGGVRSLVLAGVRIRSGIGGPGDCVLALYLSLPVCLPEPLLREIGESCSLLLTQTLGPALCQRLCGPLAGEVALLARGEPGRYVLLPPRQPPPSPPAPCPGAPASPSAGPAAAGLPQPPSGQGQGESGRRASAGLASASLLGRTSSKSRSFLSDKLDWSALDSSGGLASPPLPSQQLPSLCSNSGGVSSSALLSVNNISEGGGLGGEEEAEEEEPGFLPVDLSDLPMFRPGRRREPPGFVVAEEAPSTAAPYLGVRMSDMGHPTSTDGAQAWPIAGPPVDDLSDLWLSGVAGSGAGGVVMRGFLGSVPVAVKLIEYVEEGQQAQHGGGTACTAGPPVLRHLEQRKQQQQEEEREGARHAQHVRWPLVRTARELGIHHSLTCPNIVQVLAVHPEVYLWSAEGADTPGGQPPFRLRREPKTPLTGDGAPSPACMAAVMEWCDRGSLGDALATRAFPTWQFQAPEWGAADLSGAAAGLCCLRRRMCVDMVGVYLTLLDLAMALRHLHTRRMLHRDVKPANCLLVSCPEDPRGWTCKLGGFCYVLPLDEEEWGPSAPPPLGQPAEDTSPAPGDQACGTPTHMAPEAFDQNSRLDSSVDVFALGVVAWELVAGRGRRPYPHLTQEAIPRAVIARLRPVFPPDLPVPLEYKALAQRCWSPCPRDRPTAAEVVGLCQQQLRQLRAAAAVRARAQAPFHI</sequence>
<evidence type="ECO:0000313" key="4">
    <source>
        <dbReference type="Proteomes" id="UP000612055"/>
    </source>
</evidence>
<dbReference type="PANTHER" id="PTHR44329">
    <property type="entry name" value="SERINE/THREONINE-PROTEIN KINASE TNNI3K-RELATED"/>
    <property type="match status" value="1"/>
</dbReference>
<feature type="region of interest" description="Disordered" evidence="1">
    <location>
        <begin position="304"/>
        <end position="323"/>
    </location>
</feature>
<feature type="region of interest" description="Disordered" evidence="1">
    <location>
        <begin position="362"/>
        <end position="393"/>
    </location>
</feature>
<feature type="compositionally biased region" description="Low complexity" evidence="1">
    <location>
        <begin position="499"/>
        <end position="510"/>
    </location>
</feature>
<organism evidence="3 4">
    <name type="scientific">Edaphochlamys debaryana</name>
    <dbReference type="NCBI Taxonomy" id="47281"/>
    <lineage>
        <taxon>Eukaryota</taxon>
        <taxon>Viridiplantae</taxon>
        <taxon>Chlorophyta</taxon>
        <taxon>core chlorophytes</taxon>
        <taxon>Chlorophyceae</taxon>
        <taxon>CS clade</taxon>
        <taxon>Chlamydomonadales</taxon>
        <taxon>Chlamydomonadales incertae sedis</taxon>
        <taxon>Edaphochlamys</taxon>
    </lineage>
</organism>
<feature type="domain" description="Protein kinase" evidence="2">
    <location>
        <begin position="680"/>
        <end position="1068"/>
    </location>
</feature>
<dbReference type="PROSITE" id="PS50011">
    <property type="entry name" value="PROTEIN_KINASE_DOM"/>
    <property type="match status" value="1"/>
</dbReference>
<feature type="region of interest" description="Disordered" evidence="1">
    <location>
        <begin position="218"/>
        <end position="256"/>
    </location>
</feature>
<feature type="region of interest" description="Disordered" evidence="1">
    <location>
        <begin position="479"/>
        <end position="529"/>
    </location>
</feature>
<dbReference type="InterPro" id="IPR011009">
    <property type="entry name" value="Kinase-like_dom_sf"/>
</dbReference>
<dbReference type="SUPFAM" id="SSF56112">
    <property type="entry name" value="Protein kinase-like (PK-like)"/>
    <property type="match status" value="1"/>
</dbReference>
<accession>A0A836BMR4</accession>